<sequence length="733" mass="79952">MRLRKVCVSRFPGGCVAITAPTNSAATKTPAAAGFIPEIQGLRTIALLLVATFHIWFDRVSGGVDIFLLISAYLMTRSLTARAEAGRYTRPIGFLAKKFARLLPAAAAVILLTLVATVVLLPANTWEGNAGDAVASALYVENFRLQAATVDYFAANDALASPFQHFWSLSIQGQVFVAWAFLHLLGELVARTTKIPVRWVLLAGFLIIFGVSLARSVWLTEFNQVYAYFDTWSRLWEFAAGSLLALVHPWIRIPRALRAIMSWVGIAGVLSCGFLLPVASSFPGYAALWPVVSAGLIILSSGGEAPAGVGRVLAAPVLARIGNYTYALYLTHWPVLVFFLNQQGINHVDAWQGLVVLILATVVAVVVVRLVERPAASWVAKPRTAAMASPVTKRVISWIRDVGWRAPAVIATSLALVFGGFAAITAQLERVRLENLELIQSADISALGANAPLDAEFEMPLQDPAYVKDDWVNVGPDCAPDDPYRSALCFEILPEGGTTERLILTIGNSHSTQFTGALLEVVERHPTWELRTRVAPGCNFSLYLQVEEPDDCAVMWNNASAFIADNNPDMVVVYATWWGPGYGDIRVDGIEEWLVAMRLVAPATEFVVVRDNPRLDISPFDCAVDLGFDDVNCYGQFEQADQSAWQKELESLGNTTWVDLTDAICPGSFCAPMRGGVVTYLDDNHLTETYARTLAQHLADILNPSVSWWPSDAYAGELIDRTPGGGIQDRLNK</sequence>
<dbReference type="Pfam" id="PF01757">
    <property type="entry name" value="Acyl_transf_3"/>
    <property type="match status" value="1"/>
</dbReference>
<dbReference type="PANTHER" id="PTHR23028">
    <property type="entry name" value="ACETYLTRANSFERASE"/>
    <property type="match status" value="1"/>
</dbReference>
<feature type="transmembrane region" description="Helical" evidence="1">
    <location>
        <begin position="402"/>
        <end position="424"/>
    </location>
</feature>
<dbReference type="Proteomes" id="UP000274391">
    <property type="component" value="Unassembled WGS sequence"/>
</dbReference>
<feature type="transmembrane region" description="Helical" evidence="1">
    <location>
        <begin position="312"/>
        <end position="330"/>
    </location>
</feature>
<feature type="transmembrane region" description="Helical" evidence="1">
    <location>
        <begin position="197"/>
        <end position="219"/>
    </location>
</feature>
<gene>
    <name evidence="4" type="ORF">EG850_07115</name>
</gene>
<dbReference type="InterPro" id="IPR043968">
    <property type="entry name" value="SGNH"/>
</dbReference>
<feature type="transmembrane region" description="Helical" evidence="1">
    <location>
        <begin position="282"/>
        <end position="300"/>
    </location>
</feature>
<keyword evidence="1" id="KW-1133">Transmembrane helix</keyword>
<comment type="caution">
    <text evidence="4">The sequence shown here is derived from an EMBL/GenBank/DDBJ whole genome shotgun (WGS) entry which is preliminary data.</text>
</comment>
<feature type="domain" description="Acyltransferase 3" evidence="2">
    <location>
        <begin position="37"/>
        <end position="367"/>
    </location>
</feature>
<dbReference type="GO" id="GO:0009103">
    <property type="term" value="P:lipopolysaccharide biosynthetic process"/>
    <property type="evidence" value="ECO:0007669"/>
    <property type="project" value="TreeGrafter"/>
</dbReference>
<feature type="domain" description="SGNH" evidence="3">
    <location>
        <begin position="494"/>
        <end position="699"/>
    </location>
</feature>
<evidence type="ECO:0000259" key="3">
    <source>
        <dbReference type="Pfam" id="PF19040"/>
    </source>
</evidence>
<evidence type="ECO:0000259" key="2">
    <source>
        <dbReference type="Pfam" id="PF01757"/>
    </source>
</evidence>
<keyword evidence="4" id="KW-0012">Acyltransferase</keyword>
<keyword evidence="4" id="KW-0808">Transferase</keyword>
<evidence type="ECO:0000313" key="4">
    <source>
        <dbReference type="EMBL" id="RRJ86784.1"/>
    </source>
</evidence>
<feature type="transmembrane region" description="Helical" evidence="1">
    <location>
        <begin position="225"/>
        <end position="247"/>
    </location>
</feature>
<dbReference type="Pfam" id="PF19040">
    <property type="entry name" value="SGNH"/>
    <property type="match status" value="1"/>
</dbReference>
<evidence type="ECO:0000313" key="5">
    <source>
        <dbReference type="Proteomes" id="UP000274391"/>
    </source>
</evidence>
<protein>
    <submittedName>
        <fullName evidence="4">Acyltransferase</fullName>
    </submittedName>
</protein>
<feature type="transmembrane region" description="Helical" evidence="1">
    <location>
        <begin position="166"/>
        <end position="185"/>
    </location>
</feature>
<evidence type="ECO:0000256" key="1">
    <source>
        <dbReference type="SAM" id="Phobius"/>
    </source>
</evidence>
<reference evidence="4 5" key="1">
    <citation type="submission" date="2018-11" db="EMBL/GenBank/DDBJ databases">
        <title>YIM 102482-1 draft genome.</title>
        <authorList>
            <person name="Li G."/>
            <person name="Jiang Y."/>
        </authorList>
    </citation>
    <scope>NUCLEOTIDE SEQUENCE [LARGE SCALE GENOMIC DNA]</scope>
    <source>
        <strain evidence="4 5">YIM 102482-1</strain>
    </source>
</reference>
<feature type="transmembrane region" description="Helical" evidence="1">
    <location>
        <begin position="350"/>
        <end position="371"/>
    </location>
</feature>
<dbReference type="GO" id="GO:0016747">
    <property type="term" value="F:acyltransferase activity, transferring groups other than amino-acyl groups"/>
    <property type="evidence" value="ECO:0007669"/>
    <property type="project" value="InterPro"/>
</dbReference>
<dbReference type="OrthoDB" id="3404679at2"/>
<dbReference type="EMBL" id="RQVS01000007">
    <property type="protein sequence ID" value="RRJ86784.1"/>
    <property type="molecule type" value="Genomic_DNA"/>
</dbReference>
<keyword evidence="1" id="KW-0472">Membrane</keyword>
<name>A0A3P3VWG1_9MICO</name>
<feature type="transmembrane region" description="Helical" evidence="1">
    <location>
        <begin position="259"/>
        <end position="276"/>
    </location>
</feature>
<keyword evidence="1" id="KW-0812">Transmembrane</keyword>
<dbReference type="AlphaFoldDB" id="A0A3P3VWG1"/>
<dbReference type="GO" id="GO:0016020">
    <property type="term" value="C:membrane"/>
    <property type="evidence" value="ECO:0007669"/>
    <property type="project" value="TreeGrafter"/>
</dbReference>
<feature type="transmembrane region" description="Helical" evidence="1">
    <location>
        <begin position="102"/>
        <end position="123"/>
    </location>
</feature>
<dbReference type="InterPro" id="IPR050879">
    <property type="entry name" value="Acyltransferase_3"/>
</dbReference>
<dbReference type="PANTHER" id="PTHR23028:SF53">
    <property type="entry name" value="ACYL_TRANSF_3 DOMAIN-CONTAINING PROTEIN"/>
    <property type="match status" value="1"/>
</dbReference>
<keyword evidence="5" id="KW-1185">Reference proteome</keyword>
<proteinExistence type="predicted"/>
<dbReference type="InterPro" id="IPR002656">
    <property type="entry name" value="Acyl_transf_3_dom"/>
</dbReference>
<organism evidence="4 5">
    <name type="scientific">Gulosibacter macacae</name>
    <dbReference type="NCBI Taxonomy" id="2488791"/>
    <lineage>
        <taxon>Bacteria</taxon>
        <taxon>Bacillati</taxon>
        <taxon>Actinomycetota</taxon>
        <taxon>Actinomycetes</taxon>
        <taxon>Micrococcales</taxon>
        <taxon>Microbacteriaceae</taxon>
        <taxon>Gulosibacter</taxon>
    </lineage>
</organism>
<accession>A0A3P3VWG1</accession>